<reference evidence="2" key="1">
    <citation type="submission" date="2014-09" db="EMBL/GenBank/DDBJ databases">
        <authorList>
            <person name="Magalhaes I.L.F."/>
            <person name="Oliveira U."/>
            <person name="Santos F.R."/>
            <person name="Vidigal T.H.D.A."/>
            <person name="Brescovit A.D."/>
            <person name="Santos A.J."/>
        </authorList>
    </citation>
    <scope>NUCLEOTIDE SEQUENCE</scope>
    <source>
        <tissue evidence="2">Shoot tissue taken approximately 20 cm above the soil surface</tissue>
    </source>
</reference>
<sequence length="207" mass="22732">MIRERIFGVSLWIGFVGLCLLNFPLDCLDEDCLARSISTFATFLEWHSTTNKARPIIHVILNSIAKVRFSIVVGVGDGPCTCCWSVACYILHEEIMALLDEDPLPPHGCTLHTPPSPPPRWLGKSHFHYPQPPARCSRDWDGEGEGSCINDHVAQQFAQGAQMNTPVLQGEARLSALVHMPVGLSRDATPITAPASIVPVEVLIEIM</sequence>
<feature type="transmembrane region" description="Helical" evidence="1">
    <location>
        <begin position="7"/>
        <end position="25"/>
    </location>
</feature>
<keyword evidence="1" id="KW-1133">Transmembrane helix</keyword>
<reference evidence="2" key="2">
    <citation type="journal article" date="2015" name="Data Brief">
        <title>Shoot transcriptome of the giant reed, Arundo donax.</title>
        <authorList>
            <person name="Barrero R.A."/>
            <person name="Guerrero F.D."/>
            <person name="Moolhuijzen P."/>
            <person name="Goolsby J.A."/>
            <person name="Tidwell J."/>
            <person name="Bellgard S.E."/>
            <person name="Bellgard M.I."/>
        </authorList>
    </citation>
    <scope>NUCLEOTIDE SEQUENCE</scope>
    <source>
        <tissue evidence="2">Shoot tissue taken approximately 20 cm above the soil surface</tissue>
    </source>
</reference>
<accession>A0A0A9HKX3</accession>
<evidence type="ECO:0000256" key="1">
    <source>
        <dbReference type="SAM" id="Phobius"/>
    </source>
</evidence>
<dbReference type="AlphaFoldDB" id="A0A0A9HKX3"/>
<keyword evidence="1" id="KW-0812">Transmembrane</keyword>
<keyword evidence="1" id="KW-0472">Membrane</keyword>
<evidence type="ECO:0000313" key="2">
    <source>
        <dbReference type="EMBL" id="JAE36479.1"/>
    </source>
</evidence>
<dbReference type="EMBL" id="GBRH01161417">
    <property type="protein sequence ID" value="JAE36479.1"/>
    <property type="molecule type" value="Transcribed_RNA"/>
</dbReference>
<dbReference type="PANTHER" id="PTHR33075">
    <property type="entry name" value="OS02G0499800 PROTEIN"/>
    <property type="match status" value="1"/>
</dbReference>
<protein>
    <submittedName>
        <fullName evidence="2">Uncharacterized protein</fullName>
    </submittedName>
</protein>
<proteinExistence type="predicted"/>
<name>A0A0A9HKX3_ARUDO</name>
<dbReference type="PANTHER" id="PTHR33075:SF7">
    <property type="entry name" value="OS02G0303350 PROTEIN"/>
    <property type="match status" value="1"/>
</dbReference>
<organism evidence="2">
    <name type="scientific">Arundo donax</name>
    <name type="common">Giant reed</name>
    <name type="synonym">Donax arundinaceus</name>
    <dbReference type="NCBI Taxonomy" id="35708"/>
    <lineage>
        <taxon>Eukaryota</taxon>
        <taxon>Viridiplantae</taxon>
        <taxon>Streptophyta</taxon>
        <taxon>Embryophyta</taxon>
        <taxon>Tracheophyta</taxon>
        <taxon>Spermatophyta</taxon>
        <taxon>Magnoliopsida</taxon>
        <taxon>Liliopsida</taxon>
        <taxon>Poales</taxon>
        <taxon>Poaceae</taxon>
        <taxon>PACMAD clade</taxon>
        <taxon>Arundinoideae</taxon>
        <taxon>Arundineae</taxon>
        <taxon>Arundo</taxon>
    </lineage>
</organism>